<dbReference type="PANTHER" id="PTHR46423">
    <property type="entry name" value="RNA POLYMERASE II-ASSOCIATED PROTEIN 3"/>
    <property type="match status" value="1"/>
</dbReference>
<dbReference type="PANTHER" id="PTHR46423:SF1">
    <property type="entry name" value="RNA POLYMERASE II-ASSOCIATED PROTEIN 3"/>
    <property type="match status" value="1"/>
</dbReference>
<keyword evidence="2 5" id="KW-0863">Zinc-finger</keyword>
<evidence type="ECO:0000256" key="6">
    <source>
        <dbReference type="PROSITE-ProRule" id="PRU00339"/>
    </source>
</evidence>
<dbReference type="EMBL" id="JARJLG010000219">
    <property type="protein sequence ID" value="KAJ7726435.1"/>
    <property type="molecule type" value="Genomic_DNA"/>
</dbReference>
<dbReference type="Gene3D" id="6.10.140.2220">
    <property type="match status" value="1"/>
</dbReference>
<evidence type="ECO:0000256" key="4">
    <source>
        <dbReference type="ARBA" id="ARBA00022833"/>
    </source>
</evidence>
<dbReference type="Proteomes" id="UP001215280">
    <property type="component" value="Unassembled WGS sequence"/>
</dbReference>
<dbReference type="AlphaFoldDB" id="A0AAD7MPK1"/>
<proteinExistence type="predicted"/>
<evidence type="ECO:0000256" key="2">
    <source>
        <dbReference type="ARBA" id="ARBA00022771"/>
    </source>
</evidence>
<dbReference type="GO" id="GO:0101031">
    <property type="term" value="C:protein folding chaperone complex"/>
    <property type="evidence" value="ECO:0007669"/>
    <property type="project" value="TreeGrafter"/>
</dbReference>
<keyword evidence="9" id="KW-1185">Reference proteome</keyword>
<name>A0AAD7MPK1_9AGAR</name>
<dbReference type="InterPro" id="IPR002893">
    <property type="entry name" value="Znf_MYND"/>
</dbReference>
<dbReference type="GO" id="GO:0008270">
    <property type="term" value="F:zinc ion binding"/>
    <property type="evidence" value="ECO:0007669"/>
    <property type="project" value="UniProtKB-KW"/>
</dbReference>
<dbReference type="InterPro" id="IPR019734">
    <property type="entry name" value="TPR_rpt"/>
</dbReference>
<dbReference type="PROSITE" id="PS50005">
    <property type="entry name" value="TPR"/>
    <property type="match status" value="1"/>
</dbReference>
<evidence type="ECO:0000256" key="1">
    <source>
        <dbReference type="ARBA" id="ARBA00022723"/>
    </source>
</evidence>
<comment type="caution">
    <text evidence="8">The sequence shown here is derived from an EMBL/GenBank/DDBJ whole genome shotgun (WGS) entry which is preliminary data.</text>
</comment>
<feature type="repeat" description="TPR" evidence="6">
    <location>
        <begin position="41"/>
        <end position="74"/>
    </location>
</feature>
<sequence length="415" mass="46299">MSEKIQGAELNSEAGRLFKAGDYHGAADCYQRAIAENDTVSTYFSNLSATHLKLNKYHAAQEAARRALILEPRSFKARYRRAMARKGLNLVPEALVDIAALLTADPENAQTRTEFAALLEIQQRTGMRPLEPDAIIALAFPHAHGSASNPPRPNLATDPHQMSLPLFFQVDPDAKPGRGAIAPGVIVSACMTCQVATNKKSLRTCAKCRKVNYCSVECQRSDWPMHKHTCGAAPDNDMTVRVGRNIHHHQFFQLHLVLYAVKALGPPKHPSEKHEFILMVVIDMVPLSPSSSSQNNRNRIAVKHIIPVPICILPAPVVEIHRGVVRGTKPRERLHCIWITTSGVYRPGEEDAFRVSVLAVQPFILNNIHHPAFSLDLYSHSFGVHRRVTPDLDFLFESINDELRLDVNNHYRLQA</sequence>
<keyword evidence="1" id="KW-0479">Metal-binding</keyword>
<dbReference type="PROSITE" id="PS50865">
    <property type="entry name" value="ZF_MYND_2"/>
    <property type="match status" value="1"/>
</dbReference>
<evidence type="ECO:0000313" key="9">
    <source>
        <dbReference type="Proteomes" id="UP001215280"/>
    </source>
</evidence>
<evidence type="ECO:0000256" key="3">
    <source>
        <dbReference type="ARBA" id="ARBA00022803"/>
    </source>
</evidence>
<dbReference type="Pfam" id="PF01753">
    <property type="entry name" value="zf-MYND"/>
    <property type="match status" value="1"/>
</dbReference>
<reference evidence="8" key="1">
    <citation type="submission" date="2023-03" db="EMBL/GenBank/DDBJ databases">
        <title>Massive genome expansion in bonnet fungi (Mycena s.s.) driven by repeated elements and novel gene families across ecological guilds.</title>
        <authorList>
            <consortium name="Lawrence Berkeley National Laboratory"/>
            <person name="Harder C.B."/>
            <person name="Miyauchi S."/>
            <person name="Viragh M."/>
            <person name="Kuo A."/>
            <person name="Thoen E."/>
            <person name="Andreopoulos B."/>
            <person name="Lu D."/>
            <person name="Skrede I."/>
            <person name="Drula E."/>
            <person name="Henrissat B."/>
            <person name="Morin E."/>
            <person name="Kohler A."/>
            <person name="Barry K."/>
            <person name="LaButti K."/>
            <person name="Morin E."/>
            <person name="Salamov A."/>
            <person name="Lipzen A."/>
            <person name="Mereny Z."/>
            <person name="Hegedus B."/>
            <person name="Baldrian P."/>
            <person name="Stursova M."/>
            <person name="Weitz H."/>
            <person name="Taylor A."/>
            <person name="Grigoriev I.V."/>
            <person name="Nagy L.G."/>
            <person name="Martin F."/>
            <person name="Kauserud H."/>
        </authorList>
    </citation>
    <scope>NUCLEOTIDE SEQUENCE</scope>
    <source>
        <strain evidence="8">CBHHK188m</strain>
    </source>
</reference>
<keyword evidence="4" id="KW-0862">Zinc</keyword>
<dbReference type="SUPFAM" id="SSF48452">
    <property type="entry name" value="TPR-like"/>
    <property type="match status" value="1"/>
</dbReference>
<organism evidence="8 9">
    <name type="scientific">Mycena maculata</name>
    <dbReference type="NCBI Taxonomy" id="230809"/>
    <lineage>
        <taxon>Eukaryota</taxon>
        <taxon>Fungi</taxon>
        <taxon>Dikarya</taxon>
        <taxon>Basidiomycota</taxon>
        <taxon>Agaricomycotina</taxon>
        <taxon>Agaricomycetes</taxon>
        <taxon>Agaricomycetidae</taxon>
        <taxon>Agaricales</taxon>
        <taxon>Marasmiineae</taxon>
        <taxon>Mycenaceae</taxon>
        <taxon>Mycena</taxon>
    </lineage>
</organism>
<evidence type="ECO:0000313" key="8">
    <source>
        <dbReference type="EMBL" id="KAJ7726435.1"/>
    </source>
</evidence>
<evidence type="ECO:0000259" key="7">
    <source>
        <dbReference type="PROSITE" id="PS50865"/>
    </source>
</evidence>
<dbReference type="InterPro" id="IPR051966">
    <property type="entry name" value="RPAP3"/>
</dbReference>
<dbReference type="SUPFAM" id="SSF144232">
    <property type="entry name" value="HIT/MYND zinc finger-like"/>
    <property type="match status" value="1"/>
</dbReference>
<gene>
    <name evidence="8" type="ORF">DFH07DRAFT_237026</name>
</gene>
<dbReference type="SMART" id="SM00028">
    <property type="entry name" value="TPR"/>
    <property type="match status" value="3"/>
</dbReference>
<feature type="domain" description="MYND-type" evidence="7">
    <location>
        <begin position="190"/>
        <end position="230"/>
    </location>
</feature>
<accession>A0AAD7MPK1</accession>
<evidence type="ECO:0000256" key="5">
    <source>
        <dbReference type="PROSITE-ProRule" id="PRU00134"/>
    </source>
</evidence>
<protein>
    <recommendedName>
        <fullName evidence="7">MYND-type domain-containing protein</fullName>
    </recommendedName>
</protein>
<dbReference type="InterPro" id="IPR011990">
    <property type="entry name" value="TPR-like_helical_dom_sf"/>
</dbReference>
<keyword evidence="3 6" id="KW-0802">TPR repeat</keyword>
<dbReference type="PROSITE" id="PS01360">
    <property type="entry name" value="ZF_MYND_1"/>
    <property type="match status" value="1"/>
</dbReference>
<dbReference type="Gene3D" id="1.25.40.10">
    <property type="entry name" value="Tetratricopeptide repeat domain"/>
    <property type="match status" value="1"/>
</dbReference>